<dbReference type="AlphaFoldDB" id="A0A060WSZ5"/>
<dbReference type="Proteomes" id="UP000193380">
    <property type="component" value="Unassembled WGS sequence"/>
</dbReference>
<evidence type="ECO:0000256" key="4">
    <source>
        <dbReference type="ARBA" id="ARBA00023069"/>
    </source>
</evidence>
<name>A0A060WSZ5_ONCMY</name>
<reference evidence="6" key="2">
    <citation type="submission" date="2014-03" db="EMBL/GenBank/DDBJ databases">
        <authorList>
            <person name="Genoscope - CEA"/>
        </authorList>
    </citation>
    <scope>NUCLEOTIDE SEQUENCE</scope>
</reference>
<keyword evidence="4" id="KW-0969">Cilium</keyword>
<dbReference type="PANTHER" id="PTHR15722:SF2">
    <property type="entry name" value="INTRAFLAGELLAR TRANSPORT PROTEIN 172 HOMOLOG"/>
    <property type="match status" value="1"/>
</dbReference>
<proteinExistence type="predicted"/>
<dbReference type="EMBL" id="FR904594">
    <property type="protein sequence ID" value="CDQ67710.1"/>
    <property type="molecule type" value="Genomic_DNA"/>
</dbReference>
<keyword evidence="2" id="KW-0853">WD repeat</keyword>
<keyword evidence="5" id="KW-0966">Cell projection</keyword>
<dbReference type="GO" id="GO:0042073">
    <property type="term" value="P:intraciliary transport"/>
    <property type="evidence" value="ECO:0007669"/>
    <property type="project" value="TreeGrafter"/>
</dbReference>
<evidence type="ECO:0000256" key="3">
    <source>
        <dbReference type="ARBA" id="ARBA00022737"/>
    </source>
</evidence>
<keyword evidence="3" id="KW-0677">Repeat</keyword>
<dbReference type="GO" id="GO:0036064">
    <property type="term" value="C:ciliary basal body"/>
    <property type="evidence" value="ECO:0007669"/>
    <property type="project" value="TreeGrafter"/>
</dbReference>
<comment type="subcellular location">
    <subcellularLocation>
        <location evidence="1">Cell projection</location>
        <location evidence="1">Cilium</location>
    </subcellularLocation>
</comment>
<sequence length="294" mass="32891">MWKTLSKLSLVARQLHISERVVMVQSSTKSKHAWPCWTRTTSWQSCTIWSRAEQPASQLLPVADGDQPIMRRLARSKRGRRTSWASSTSTSRWAYQSRPPDLAVRSWSPTVTSSVESLLPSSRESSMRGEEICLRRSGTTRGFWTATFRKVVELARVSFPTDVVKLEEDWVDYLVQQKQMDAAINHYIEAGCSSKTIEAAVGARQWKAVHILELQEDRSGGKFYLKIAQYYASSQECEIRGQSDGESGRGGDDRSLIPTVLMSQGPSNLAAGDVCFFPDQTPCCLCATLQSPCL</sequence>
<evidence type="ECO:0000256" key="5">
    <source>
        <dbReference type="ARBA" id="ARBA00023273"/>
    </source>
</evidence>
<evidence type="ECO:0000256" key="1">
    <source>
        <dbReference type="ARBA" id="ARBA00004138"/>
    </source>
</evidence>
<accession>A0A060WSZ5</accession>
<gene>
    <name evidence="6" type="ORF">GSONMT00022384001</name>
</gene>
<dbReference type="PANTHER" id="PTHR15722">
    <property type="entry name" value="IFT140/172-RELATED"/>
    <property type="match status" value="1"/>
</dbReference>
<dbReference type="GO" id="GO:0030992">
    <property type="term" value="C:intraciliary transport particle B"/>
    <property type="evidence" value="ECO:0007669"/>
    <property type="project" value="TreeGrafter"/>
</dbReference>
<reference evidence="6" key="1">
    <citation type="journal article" date="2014" name="Nat. Commun.">
        <title>The rainbow trout genome provides novel insights into evolution after whole-genome duplication in vertebrates.</title>
        <authorList>
            <person name="Berthelot C."/>
            <person name="Brunet F."/>
            <person name="Chalopin D."/>
            <person name="Juanchich A."/>
            <person name="Bernard M."/>
            <person name="Noel B."/>
            <person name="Bento P."/>
            <person name="Da Silva C."/>
            <person name="Labadie K."/>
            <person name="Alberti A."/>
            <person name="Aury J.M."/>
            <person name="Louis A."/>
            <person name="Dehais P."/>
            <person name="Bardou P."/>
            <person name="Montfort J."/>
            <person name="Klopp C."/>
            <person name="Cabau C."/>
            <person name="Gaspin C."/>
            <person name="Thorgaard G.H."/>
            <person name="Boussaha M."/>
            <person name="Quillet E."/>
            <person name="Guyomard R."/>
            <person name="Galiana D."/>
            <person name="Bobe J."/>
            <person name="Volff J.N."/>
            <person name="Genet C."/>
            <person name="Wincker P."/>
            <person name="Jaillon O."/>
            <person name="Roest Crollius H."/>
            <person name="Guiguen Y."/>
        </authorList>
    </citation>
    <scope>NUCLEOTIDE SEQUENCE [LARGE SCALE GENOMIC DNA]</scope>
</reference>
<organism evidence="6 7">
    <name type="scientific">Oncorhynchus mykiss</name>
    <name type="common">Rainbow trout</name>
    <name type="synonym">Salmo gairdneri</name>
    <dbReference type="NCBI Taxonomy" id="8022"/>
    <lineage>
        <taxon>Eukaryota</taxon>
        <taxon>Metazoa</taxon>
        <taxon>Chordata</taxon>
        <taxon>Craniata</taxon>
        <taxon>Vertebrata</taxon>
        <taxon>Euteleostomi</taxon>
        <taxon>Actinopterygii</taxon>
        <taxon>Neopterygii</taxon>
        <taxon>Teleostei</taxon>
        <taxon>Protacanthopterygii</taxon>
        <taxon>Salmoniformes</taxon>
        <taxon>Salmonidae</taxon>
        <taxon>Salmoninae</taxon>
        <taxon>Oncorhynchus</taxon>
    </lineage>
</organism>
<dbReference type="STRING" id="8022.A0A060WSZ5"/>
<evidence type="ECO:0000313" key="7">
    <source>
        <dbReference type="Proteomes" id="UP000193380"/>
    </source>
</evidence>
<evidence type="ECO:0000256" key="2">
    <source>
        <dbReference type="ARBA" id="ARBA00022574"/>
    </source>
</evidence>
<protein>
    <submittedName>
        <fullName evidence="6">Uncharacterized protein</fullName>
    </submittedName>
</protein>
<dbReference type="PaxDb" id="8022-A0A060WSZ5"/>
<dbReference type="GO" id="GO:0005930">
    <property type="term" value="C:axoneme"/>
    <property type="evidence" value="ECO:0007669"/>
    <property type="project" value="TreeGrafter"/>
</dbReference>
<evidence type="ECO:0000313" key="6">
    <source>
        <dbReference type="EMBL" id="CDQ67710.1"/>
    </source>
</evidence>